<dbReference type="Proteomes" id="UP000294588">
    <property type="component" value="Unassembled WGS sequence"/>
</dbReference>
<evidence type="ECO:0000313" key="1">
    <source>
        <dbReference type="EMBL" id="TDF72637.1"/>
    </source>
</evidence>
<accession>A0AC61QI51</accession>
<keyword evidence="2" id="KW-1185">Reference proteome</keyword>
<evidence type="ECO:0000313" key="2">
    <source>
        <dbReference type="Proteomes" id="UP000294588"/>
    </source>
</evidence>
<sequence length="123" mass="13587">MIKSSTKIKVEHRNRRRAAIRKKLRGTAERPRLVVFRSLKHIYAQIVDDTAGKTLVTASTRGKDIQIPAGLKKTEQSFLVGQKLGEKALAAGITKVAFDRAGYKYHGRVKALADGARKAGLDF</sequence>
<gene>
    <name evidence="1" type="ORF">E0946_06090</name>
</gene>
<organism evidence="1 2">
    <name type="scientific">Candidatus Syntrophosphaera thermopropionivorans</name>
    <dbReference type="NCBI Taxonomy" id="2593015"/>
    <lineage>
        <taxon>Bacteria</taxon>
        <taxon>Pseudomonadati</taxon>
        <taxon>Candidatus Cloacimonadota</taxon>
        <taxon>Candidatus Cloacimonadia</taxon>
        <taxon>Candidatus Cloacimonadales</taxon>
        <taxon>Candidatus Cloacimonadaceae</taxon>
        <taxon>Candidatus Syntrophosphaera</taxon>
    </lineage>
</organism>
<comment type="caution">
    <text evidence="1">The sequence shown here is derived from an EMBL/GenBank/DDBJ whole genome shotgun (WGS) entry which is preliminary data.</text>
</comment>
<proteinExistence type="predicted"/>
<name>A0AC61QI51_9BACT</name>
<protein>
    <submittedName>
        <fullName evidence="1">50S ribosomal protein L18</fullName>
    </submittedName>
</protein>
<keyword evidence="1" id="KW-0687">Ribonucleoprotein</keyword>
<keyword evidence="1" id="KW-0689">Ribosomal protein</keyword>
<dbReference type="EMBL" id="SMOG01000022">
    <property type="protein sequence ID" value="TDF72637.1"/>
    <property type="molecule type" value="Genomic_DNA"/>
</dbReference>
<reference evidence="1" key="1">
    <citation type="submission" date="2019-03" db="EMBL/GenBank/DDBJ databases">
        <title>Candidatus Syntrophosphaera thermopropionivorans: a novel player in syntrophic propionate oxidation during anaerobic digestion.</title>
        <authorList>
            <person name="Dyksma S."/>
        </authorList>
    </citation>
    <scope>NUCLEOTIDE SEQUENCE</scope>
    <source>
        <strain evidence="1">W5</strain>
    </source>
</reference>